<dbReference type="GO" id="GO:0007165">
    <property type="term" value="P:signal transduction"/>
    <property type="evidence" value="ECO:0007669"/>
    <property type="project" value="UniProtKB-KW"/>
</dbReference>
<dbReference type="SUPFAM" id="SSF58104">
    <property type="entry name" value="Methyl-accepting chemotaxis protein (MCP) signaling domain"/>
    <property type="match status" value="1"/>
</dbReference>
<comment type="similarity">
    <text evidence="2">Belongs to the methyl-accepting chemotaxis (MCP) protein family.</text>
</comment>
<dbReference type="eggNOG" id="COG0840">
    <property type="taxonomic scope" value="Bacteria"/>
</dbReference>
<dbReference type="KEGG" id="cbx:Cenrod_1224"/>
<dbReference type="InterPro" id="IPR003660">
    <property type="entry name" value="HAMP_dom"/>
</dbReference>
<reference evidence="6 7" key="1">
    <citation type="journal article" date="2013" name="Genome Biol.">
        <title>Genomic analysis reveals key aspects of prokaryotic symbiosis in the phototrophic consortium "Chlorochromatium aggregatum".</title>
        <authorList>
            <person name="Liu Z."/>
            <person name="Muller J."/>
            <person name="Li T."/>
            <person name="Alvey R.M."/>
            <person name="Vogl K."/>
            <person name="Frigaard N.U."/>
            <person name="Rockwell N.C."/>
            <person name="Boyd E.S."/>
            <person name="Tomsho L.P."/>
            <person name="Schuster S.C."/>
            <person name="Henke P."/>
            <person name="Rohde M."/>
            <person name="Overmann J."/>
            <person name="Bryant D.A."/>
        </authorList>
    </citation>
    <scope>NUCLEOTIDE SEQUENCE [LARGE SCALE GENOMIC DNA]</scope>
    <source>
        <strain evidence="6">CR</strain>
    </source>
</reference>
<evidence type="ECO:0000259" key="4">
    <source>
        <dbReference type="PROSITE" id="PS50111"/>
    </source>
</evidence>
<evidence type="ECO:0000313" key="7">
    <source>
        <dbReference type="Proteomes" id="UP000017184"/>
    </source>
</evidence>
<feature type="domain" description="HAMP" evidence="5">
    <location>
        <begin position="612"/>
        <end position="664"/>
    </location>
</feature>
<dbReference type="EMBL" id="CP004885">
    <property type="protein sequence ID" value="AGX87316.1"/>
    <property type="molecule type" value="Genomic_DNA"/>
</dbReference>
<evidence type="ECO:0000259" key="5">
    <source>
        <dbReference type="PROSITE" id="PS50885"/>
    </source>
</evidence>
<evidence type="ECO:0000313" key="6">
    <source>
        <dbReference type="EMBL" id="AGX87316.1"/>
    </source>
</evidence>
<dbReference type="PATRIC" id="fig|946483.4.peg.1228"/>
<dbReference type="SMART" id="SM00304">
    <property type="entry name" value="HAMP"/>
    <property type="match status" value="2"/>
</dbReference>
<dbReference type="SMART" id="SM00283">
    <property type="entry name" value="MA"/>
    <property type="match status" value="1"/>
</dbReference>
<gene>
    <name evidence="6" type="ORF">Cenrod_1224</name>
</gene>
<dbReference type="PANTHER" id="PTHR43531:SF11">
    <property type="entry name" value="METHYL-ACCEPTING CHEMOTAXIS PROTEIN 3"/>
    <property type="match status" value="1"/>
</dbReference>
<protein>
    <submittedName>
        <fullName evidence="6">Methyl-accepting chemotaxis protein</fullName>
    </submittedName>
</protein>
<keyword evidence="3" id="KW-0807">Transducer</keyword>
<dbReference type="GO" id="GO:0004888">
    <property type="term" value="F:transmembrane signaling receptor activity"/>
    <property type="evidence" value="ECO:0007669"/>
    <property type="project" value="TreeGrafter"/>
</dbReference>
<dbReference type="PROSITE" id="PS50885">
    <property type="entry name" value="HAMP"/>
    <property type="match status" value="1"/>
</dbReference>
<dbReference type="InterPro" id="IPR004089">
    <property type="entry name" value="MCPsignal_dom"/>
</dbReference>
<dbReference type="Proteomes" id="UP000017184">
    <property type="component" value="Chromosome"/>
</dbReference>
<evidence type="ECO:0000256" key="1">
    <source>
        <dbReference type="ARBA" id="ARBA00022500"/>
    </source>
</evidence>
<keyword evidence="1" id="KW-0145">Chemotaxis</keyword>
<dbReference type="Pfam" id="PF00015">
    <property type="entry name" value="MCPsignal"/>
    <property type="match status" value="1"/>
</dbReference>
<dbReference type="PANTHER" id="PTHR43531">
    <property type="entry name" value="PROTEIN ICFG"/>
    <property type="match status" value="1"/>
</dbReference>
<name>U5N704_9BURK</name>
<keyword evidence="7" id="KW-1185">Reference proteome</keyword>
<dbReference type="RefSeq" id="WP_022772262.1">
    <property type="nucleotide sequence ID" value="NC_022576.1"/>
</dbReference>
<dbReference type="Pfam" id="PF18947">
    <property type="entry name" value="HAMP_2"/>
    <property type="match status" value="1"/>
</dbReference>
<dbReference type="OrthoDB" id="9763018at2"/>
<dbReference type="Gene3D" id="1.20.120.1530">
    <property type="match status" value="1"/>
</dbReference>
<dbReference type="GO" id="GO:0005886">
    <property type="term" value="C:plasma membrane"/>
    <property type="evidence" value="ECO:0007669"/>
    <property type="project" value="TreeGrafter"/>
</dbReference>
<sequence length="916" mass="96902">MRIQTKLLALALVPLVVTLAISLGIGYRGVTRLGDTESREMVESSVSAASQMMAAQQGKVTLLADMLGRRRDIATVVADQDAERLELLLTEEYADIHSEDPTIQTLEVTDSQGIVLMRGHKPELKGDNKAEQELVKKALQRNLVSGLAVSPTSHELAQDAVVPLVTQGSLVGTVKVGSYLRKETAAHLKKNTAHDVAFVVQGKLHASTIDLGAAAAIVEQAAKNVPHTGSFELGGTSYMFAAVAVPGRSESTDAVVVSIVSRAVGDDVERDLLIQGGLLLLGVLAIALPLIGRASLRISLQVRHAQEAAEAIALGDFSFAVATGQHSDAGQDGASGGDEIDAMLLAFSRMQGVLTRFQEAQAGMFAQHQVGMMDFEMAEQDFPGGYAEMVRSTNELVRAHVALNAKVIGLVSAYSEGDFQQAMDRLPGQKARISAAMDKVRRIMQEAREAAGINERIRLSLDSLPVCVTVANAAGEMVHATPRAKELLRVIGVAAKDPAKFDELYGSKLSALIQDRECAERLGKALHAPVTIDAELGGRKLRLVSGPVQDAQGKAIGRITQWIDRTDELAGEQELDDLVADANRGEFARRLCLEGKTGFFRKMALGMNQLMETSERGLTDVAEVMAAIAGGQLGSRVEREYSGLFAKVKDSVNATAEHLTTMIGEVCEATNALLGVAHQVSTTAQSLSQAASEQAASVEQTTSQIEVVSASISQNSDNAHTTDGVAVTASTEAIEGGQAVHQTVAAMKQIAAKIGVVDDIAYQTNLLALNAAIEAARAGEHGKGFAVVAAEVRKLAENSQAAAKEIGELASESVQKSERAGTLLTAIVPRIQRTSALIQDIAVASKDQKESVQQIGIAMAQLRHATQQNASASEELAATSEELTDRAKRLQGSVAFFVVPEAGIKRGKPALGYHGG</sequence>
<dbReference type="AlphaFoldDB" id="U5N704"/>
<dbReference type="Gene3D" id="1.10.287.950">
    <property type="entry name" value="Methyl-accepting chemotaxis protein"/>
    <property type="match status" value="1"/>
</dbReference>
<dbReference type="CDD" id="cd11386">
    <property type="entry name" value="MCP_signal"/>
    <property type="match status" value="1"/>
</dbReference>
<evidence type="ECO:0000256" key="3">
    <source>
        <dbReference type="PROSITE-ProRule" id="PRU00284"/>
    </source>
</evidence>
<dbReference type="InterPro" id="IPR041395">
    <property type="entry name" value="McpB_HAMP_3rd"/>
</dbReference>
<dbReference type="GO" id="GO:0006935">
    <property type="term" value="P:chemotaxis"/>
    <property type="evidence" value="ECO:0007669"/>
    <property type="project" value="UniProtKB-KW"/>
</dbReference>
<dbReference type="HOGENOM" id="CLU_317776_0_0_4"/>
<dbReference type="PROSITE" id="PS50111">
    <property type="entry name" value="CHEMOTAXIS_TRANSDUC_2"/>
    <property type="match status" value="1"/>
</dbReference>
<dbReference type="Pfam" id="PF18575">
    <property type="entry name" value="HAMP_N3"/>
    <property type="match status" value="1"/>
</dbReference>
<dbReference type="SUPFAM" id="SSF103190">
    <property type="entry name" value="Sensory domain-like"/>
    <property type="match status" value="1"/>
</dbReference>
<evidence type="ECO:0000256" key="2">
    <source>
        <dbReference type="ARBA" id="ARBA00029447"/>
    </source>
</evidence>
<dbReference type="STRING" id="946483.Cenrod_1224"/>
<dbReference type="InterPro" id="IPR029151">
    <property type="entry name" value="Sensor-like_sf"/>
</dbReference>
<dbReference type="InterPro" id="IPR051310">
    <property type="entry name" value="MCP_chemotaxis"/>
</dbReference>
<dbReference type="Gene3D" id="3.30.450.20">
    <property type="entry name" value="PAS domain"/>
    <property type="match status" value="1"/>
</dbReference>
<organism evidence="6 7">
    <name type="scientific">Candidatus Symbiobacter mobilis CR</name>
    <dbReference type="NCBI Taxonomy" id="946483"/>
    <lineage>
        <taxon>Bacteria</taxon>
        <taxon>Pseudomonadati</taxon>
        <taxon>Pseudomonadota</taxon>
        <taxon>Betaproteobacteria</taxon>
        <taxon>Burkholderiales</taxon>
        <taxon>Comamonadaceae</taxon>
    </lineage>
</organism>
<accession>U5N704</accession>
<feature type="domain" description="Methyl-accepting transducer" evidence="4">
    <location>
        <begin position="669"/>
        <end position="884"/>
    </location>
</feature>
<proteinExistence type="inferred from homology"/>